<evidence type="ECO:0000313" key="1">
    <source>
        <dbReference type="EMBL" id="OGE19182.1"/>
    </source>
</evidence>
<evidence type="ECO:0000313" key="2">
    <source>
        <dbReference type="Proteomes" id="UP000176336"/>
    </source>
</evidence>
<dbReference type="AlphaFoldDB" id="A0A1F5IS47"/>
<protein>
    <submittedName>
        <fullName evidence="1">Uncharacterized protein</fullName>
    </submittedName>
</protein>
<accession>A0A1F5IS47</accession>
<organism evidence="1 2">
    <name type="scientific">Candidatus Daviesbacteria bacterium RIFCSPHIGHO2_01_FULL_41_23</name>
    <dbReference type="NCBI Taxonomy" id="1797764"/>
    <lineage>
        <taxon>Bacteria</taxon>
        <taxon>Candidatus Daviesiibacteriota</taxon>
    </lineage>
</organism>
<proteinExistence type="predicted"/>
<reference evidence="1 2" key="1">
    <citation type="journal article" date="2016" name="Nat. Commun.">
        <title>Thousands of microbial genomes shed light on interconnected biogeochemical processes in an aquifer system.</title>
        <authorList>
            <person name="Anantharaman K."/>
            <person name="Brown C.T."/>
            <person name="Hug L.A."/>
            <person name="Sharon I."/>
            <person name="Castelle C.J."/>
            <person name="Probst A.J."/>
            <person name="Thomas B.C."/>
            <person name="Singh A."/>
            <person name="Wilkins M.J."/>
            <person name="Karaoz U."/>
            <person name="Brodie E.L."/>
            <person name="Williams K.H."/>
            <person name="Hubbard S.S."/>
            <person name="Banfield J.F."/>
        </authorList>
    </citation>
    <scope>NUCLEOTIDE SEQUENCE [LARGE SCALE GENOMIC DNA]</scope>
</reference>
<dbReference type="EMBL" id="MFCR01000004">
    <property type="protein sequence ID" value="OGE19182.1"/>
    <property type="molecule type" value="Genomic_DNA"/>
</dbReference>
<comment type="caution">
    <text evidence="1">The sequence shown here is derived from an EMBL/GenBank/DDBJ whole genome shotgun (WGS) entry which is preliminary data.</text>
</comment>
<name>A0A1F5IS47_9BACT</name>
<dbReference type="Proteomes" id="UP000176336">
    <property type="component" value="Unassembled WGS sequence"/>
</dbReference>
<sequence>MDDANPTKFFIYCLSTKAKYILQKNEDCNKDFLERLYKEKKLKDKFINHCLFILDIYFYFLSQLEVGATLHFLTQQDLIGYDFFPEELPDAYIAVETKDGTDKYFLELFDDYQNKQSPGSIRFSTRKYINYSGDGSWEANTNNSPFPAILFVLPNERRRQFANHYGHAKLVKTWEDISLFLTTQDMIRFSKSGQNIWQKVE</sequence>
<gene>
    <name evidence="1" type="ORF">A2871_02940</name>
</gene>